<comment type="similarity">
    <text evidence="3">Belongs to the RxLR effector family.</text>
</comment>
<protein>
    <recommendedName>
        <fullName evidence="8">RxLR effector PexRD54 WY domain-containing protein</fullName>
    </recommendedName>
</protein>
<proteinExistence type="inferred from homology"/>
<evidence type="ECO:0000256" key="3">
    <source>
        <dbReference type="ARBA" id="ARBA00010400"/>
    </source>
</evidence>
<dbReference type="InterPro" id="IPR054463">
    <property type="entry name" value="PexRD54_WY"/>
</dbReference>
<reference evidence="10" key="1">
    <citation type="submission" date="2017-03" db="EMBL/GenBank/DDBJ databases">
        <title>Phytopthora megakarya and P. palmivora, two closely related causual agents of cacao black pod achieved similar genome size and gene model numbers by different mechanisms.</title>
        <authorList>
            <person name="Ali S."/>
            <person name="Shao J."/>
            <person name="Larry D.J."/>
            <person name="Kronmiller B."/>
            <person name="Shen D."/>
            <person name="Strem M.D."/>
            <person name="Melnick R.L."/>
            <person name="Guiltinan M.J."/>
            <person name="Tyler B.M."/>
            <person name="Meinhardt L.W."/>
            <person name="Bailey B.A."/>
        </authorList>
    </citation>
    <scope>NUCLEOTIDE SEQUENCE [LARGE SCALE GENOMIC DNA]</scope>
    <source>
        <strain evidence="10">zdho120</strain>
    </source>
</reference>
<feature type="signal peptide" evidence="7">
    <location>
        <begin position="1"/>
        <end position="20"/>
    </location>
</feature>
<evidence type="ECO:0000256" key="5">
    <source>
        <dbReference type="ARBA" id="ARBA00022729"/>
    </source>
</evidence>
<keyword evidence="4" id="KW-0964">Secreted</keyword>
<keyword evidence="6" id="KW-0843">Virulence</keyword>
<feature type="domain" description="RxLR effector PexRD54 WY" evidence="8">
    <location>
        <begin position="445"/>
        <end position="486"/>
    </location>
</feature>
<dbReference type="OrthoDB" id="128291at2759"/>
<dbReference type="Pfam" id="PF22748">
    <property type="entry name" value="PexRD54_WY"/>
    <property type="match status" value="4"/>
</dbReference>
<comment type="subcellular location">
    <subcellularLocation>
        <location evidence="1">Host cell</location>
    </subcellularLocation>
    <subcellularLocation>
        <location evidence="2">Secreted</location>
    </subcellularLocation>
</comment>
<dbReference type="GO" id="GO:0005576">
    <property type="term" value="C:extracellular region"/>
    <property type="evidence" value="ECO:0007669"/>
    <property type="project" value="UniProtKB-SubCell"/>
</dbReference>
<evidence type="ECO:0000259" key="8">
    <source>
        <dbReference type="Pfam" id="PF22748"/>
    </source>
</evidence>
<dbReference type="GO" id="GO:0043657">
    <property type="term" value="C:host cell"/>
    <property type="evidence" value="ECO:0007669"/>
    <property type="project" value="UniProtKB-SubCell"/>
</dbReference>
<evidence type="ECO:0000313" key="9">
    <source>
        <dbReference type="EMBL" id="OWZ07043.1"/>
    </source>
</evidence>
<evidence type="ECO:0000256" key="1">
    <source>
        <dbReference type="ARBA" id="ARBA00004340"/>
    </source>
</evidence>
<dbReference type="EMBL" id="NBNE01003701">
    <property type="protein sequence ID" value="OWZ07043.1"/>
    <property type="molecule type" value="Genomic_DNA"/>
</dbReference>
<accession>A0A225VNN9</accession>
<evidence type="ECO:0000256" key="7">
    <source>
        <dbReference type="SAM" id="SignalP"/>
    </source>
</evidence>
<feature type="chain" id="PRO_5012804757" description="RxLR effector PexRD54 WY domain-containing protein" evidence="7">
    <location>
        <begin position="21"/>
        <end position="672"/>
    </location>
</feature>
<keyword evidence="10" id="KW-1185">Reference proteome</keyword>
<dbReference type="Proteomes" id="UP000198211">
    <property type="component" value="Unassembled WGS sequence"/>
</dbReference>
<feature type="domain" description="RxLR effector PexRD54 WY" evidence="8">
    <location>
        <begin position="173"/>
        <end position="213"/>
    </location>
</feature>
<evidence type="ECO:0000256" key="4">
    <source>
        <dbReference type="ARBA" id="ARBA00022525"/>
    </source>
</evidence>
<feature type="domain" description="RxLR effector PexRD54 WY" evidence="8">
    <location>
        <begin position="355"/>
        <end position="394"/>
    </location>
</feature>
<gene>
    <name evidence="9" type="ORF">PHMEG_00020617</name>
</gene>
<dbReference type="AlphaFoldDB" id="A0A225VNN9"/>
<sequence length="672" mass="76780">MFLNYLIGLTFLLSVTFIDATPAVAFGMVRANIVHWANRYSDSETGVSSVRFLRTTSDDGEERAGFINNLITALSSSKVTPQQLQNWIKEGVPVDTVFTRLQLAKAGDNLFDNPQFVRWIEYTDELNAKMSKHVSVIPTLTAQYGDDALYEMIKIAKNVPSKRALATKVQTEQMVHWVNLGKDPDDVFHLLKLDKEGDKLFSNPEFTAWVKYVDDFNTKNPEEPASITPTLMNYFSKSNLFKMAAEANSGKGTKDIVTKLETEWLQTWLRNRKSPDKVLIDLGFEKAADTLLGNPLFSTWVKYFDDFNEKYPDKKTTMIEAFTKTFGDAGVTTMLDAAKMKTTTDDIAKKLESDQLKMWLSSEKSADDVFMALNLDKVGNDFIDNPLFKTWMSYTNVFIKENSEKKATVFSTLEDHISDRLLIKILEEAKKYPTMESAATKVQTEKIQSYLASKKSPVEVFKLLGLDDAGVNILSTSLFQPWLEYVKVFNKQNPNQRVFWYDTLRINSSWFILERSIELALANPSTVKIGKMVESARLKDWLGGQKYTPDLVFQFLYLHKKAEDTLVSPNFKLWSKYLDDFNKRYPDHKTTMIDVLGEHYGNRALLRMFNTANNDPRSKKIATELQNALINKWLIDQKTPMALKEDLISVETADEMINRYVKELAKVSGNTL</sequence>
<keyword evidence="5 7" id="KW-0732">Signal</keyword>
<evidence type="ECO:0000256" key="2">
    <source>
        <dbReference type="ARBA" id="ARBA00004613"/>
    </source>
</evidence>
<evidence type="ECO:0000313" key="10">
    <source>
        <dbReference type="Proteomes" id="UP000198211"/>
    </source>
</evidence>
<evidence type="ECO:0000256" key="6">
    <source>
        <dbReference type="ARBA" id="ARBA00023026"/>
    </source>
</evidence>
<feature type="domain" description="RxLR effector PexRD54 WY" evidence="8">
    <location>
        <begin position="86"/>
        <end position="122"/>
    </location>
</feature>
<organism evidence="9 10">
    <name type="scientific">Phytophthora megakarya</name>
    <dbReference type="NCBI Taxonomy" id="4795"/>
    <lineage>
        <taxon>Eukaryota</taxon>
        <taxon>Sar</taxon>
        <taxon>Stramenopiles</taxon>
        <taxon>Oomycota</taxon>
        <taxon>Peronosporomycetes</taxon>
        <taxon>Peronosporales</taxon>
        <taxon>Peronosporaceae</taxon>
        <taxon>Phytophthora</taxon>
    </lineage>
</organism>
<name>A0A225VNN9_9STRA</name>
<comment type="caution">
    <text evidence="9">The sequence shown here is derived from an EMBL/GenBank/DDBJ whole genome shotgun (WGS) entry which is preliminary data.</text>
</comment>